<comment type="caution">
    <text evidence="2">The sequence shown here is derived from an EMBL/GenBank/DDBJ whole genome shotgun (WGS) entry which is preliminary data.</text>
</comment>
<protein>
    <submittedName>
        <fullName evidence="2">Uncharacterized protein</fullName>
    </submittedName>
</protein>
<evidence type="ECO:0000313" key="2">
    <source>
        <dbReference type="EMBL" id="KAJ4834777.1"/>
    </source>
</evidence>
<reference evidence="2" key="1">
    <citation type="submission" date="2022-02" db="EMBL/GenBank/DDBJ databases">
        <authorList>
            <person name="Henning P.M."/>
            <person name="McCubbin A.G."/>
            <person name="Shore J.S."/>
        </authorList>
    </citation>
    <scope>NUCLEOTIDE SEQUENCE</scope>
    <source>
        <strain evidence="2">F60SS</strain>
        <tissue evidence="2">Leaves</tissue>
    </source>
</reference>
<dbReference type="EMBL" id="JAKUCV010004624">
    <property type="protein sequence ID" value="KAJ4834777.1"/>
    <property type="molecule type" value="Genomic_DNA"/>
</dbReference>
<proteinExistence type="predicted"/>
<sequence length="113" mass="12931">MEANHKRNGFMRSSNRIPKSLFRISKPSKPMQYGNSKVSPNPTNPNDSVHYYPIRQSYYANPPSIQKVPATKLWSFPDCGGDVNVEKKATSYILSVRERFKLERADLEALQNV</sequence>
<dbReference type="OrthoDB" id="911847at2759"/>
<feature type="region of interest" description="Disordered" evidence="1">
    <location>
        <begin position="26"/>
        <end position="49"/>
    </location>
</feature>
<name>A0A9Q0FNM8_9ROSI</name>
<dbReference type="Proteomes" id="UP001141552">
    <property type="component" value="Unassembled WGS sequence"/>
</dbReference>
<dbReference type="PANTHER" id="PTHR36030">
    <property type="entry name" value="CALMODULIN-BINDING DOMAIN-CONTAINING PROTEIN"/>
    <property type="match status" value="1"/>
</dbReference>
<evidence type="ECO:0000256" key="1">
    <source>
        <dbReference type="SAM" id="MobiDB-lite"/>
    </source>
</evidence>
<dbReference type="PANTHER" id="PTHR36030:SF2">
    <property type="entry name" value="DUF4005 DOMAIN-CONTAINING PROTEIN"/>
    <property type="match status" value="1"/>
</dbReference>
<evidence type="ECO:0000313" key="3">
    <source>
        <dbReference type="Proteomes" id="UP001141552"/>
    </source>
</evidence>
<organism evidence="2 3">
    <name type="scientific">Turnera subulata</name>
    <dbReference type="NCBI Taxonomy" id="218843"/>
    <lineage>
        <taxon>Eukaryota</taxon>
        <taxon>Viridiplantae</taxon>
        <taxon>Streptophyta</taxon>
        <taxon>Embryophyta</taxon>
        <taxon>Tracheophyta</taxon>
        <taxon>Spermatophyta</taxon>
        <taxon>Magnoliopsida</taxon>
        <taxon>eudicotyledons</taxon>
        <taxon>Gunneridae</taxon>
        <taxon>Pentapetalae</taxon>
        <taxon>rosids</taxon>
        <taxon>fabids</taxon>
        <taxon>Malpighiales</taxon>
        <taxon>Passifloraceae</taxon>
        <taxon>Turnera</taxon>
    </lineage>
</organism>
<reference evidence="2" key="2">
    <citation type="journal article" date="2023" name="Plants (Basel)">
        <title>Annotation of the Turnera subulata (Passifloraceae) Draft Genome Reveals the S-Locus Evolved after the Divergence of Turneroideae from Passifloroideae in a Stepwise Manner.</title>
        <authorList>
            <person name="Henning P.M."/>
            <person name="Roalson E.H."/>
            <person name="Mir W."/>
            <person name="McCubbin A.G."/>
            <person name="Shore J.S."/>
        </authorList>
    </citation>
    <scope>NUCLEOTIDE SEQUENCE</scope>
    <source>
        <strain evidence="2">F60SS</strain>
    </source>
</reference>
<feature type="compositionally biased region" description="Polar residues" evidence="1">
    <location>
        <begin position="33"/>
        <end position="47"/>
    </location>
</feature>
<accession>A0A9Q0FNM8</accession>
<keyword evidence="3" id="KW-1185">Reference proteome</keyword>
<gene>
    <name evidence="2" type="ORF">Tsubulata_002171</name>
</gene>
<dbReference type="AlphaFoldDB" id="A0A9Q0FNM8"/>